<gene>
    <name evidence="11" type="ORF">NP075_09205</name>
</gene>
<evidence type="ECO:0000256" key="2">
    <source>
        <dbReference type="ARBA" id="ARBA00022475"/>
    </source>
</evidence>
<dbReference type="Pfam" id="PF13515">
    <property type="entry name" value="FUSC_2"/>
    <property type="match status" value="1"/>
</dbReference>
<feature type="domain" description="Potassium channel" evidence="9">
    <location>
        <begin position="81"/>
        <end position="156"/>
    </location>
</feature>
<name>A0ABY5K8R2_9CELL</name>
<dbReference type="InterPro" id="IPR049453">
    <property type="entry name" value="Memb_transporter_dom"/>
</dbReference>
<evidence type="ECO:0000313" key="11">
    <source>
        <dbReference type="EMBL" id="UUI66859.1"/>
    </source>
</evidence>
<dbReference type="RefSeq" id="WP_227562909.1">
    <property type="nucleotide sequence ID" value="NZ_CP101989.1"/>
</dbReference>
<feature type="transmembrane region" description="Helical" evidence="8">
    <location>
        <begin position="143"/>
        <end position="163"/>
    </location>
</feature>
<dbReference type="PANTHER" id="PTHR30509:SF9">
    <property type="entry name" value="MULTIDRUG RESISTANCE PROTEIN MDTO"/>
    <property type="match status" value="1"/>
</dbReference>
<comment type="subcellular location">
    <subcellularLocation>
        <location evidence="1">Cell membrane</location>
        <topology evidence="1">Multi-pass membrane protein</topology>
    </subcellularLocation>
</comment>
<dbReference type="Proteomes" id="UP001317322">
    <property type="component" value="Chromosome"/>
</dbReference>
<dbReference type="EMBL" id="CP101989">
    <property type="protein sequence ID" value="UUI66859.1"/>
    <property type="molecule type" value="Genomic_DNA"/>
</dbReference>
<evidence type="ECO:0000259" key="10">
    <source>
        <dbReference type="Pfam" id="PF13515"/>
    </source>
</evidence>
<dbReference type="PANTHER" id="PTHR30509">
    <property type="entry name" value="P-HYDROXYBENZOIC ACID EFFLUX PUMP SUBUNIT-RELATED"/>
    <property type="match status" value="1"/>
</dbReference>
<feature type="transmembrane region" description="Helical" evidence="8">
    <location>
        <begin position="904"/>
        <end position="921"/>
    </location>
</feature>
<comment type="similarity">
    <text evidence="6">Belongs to the YccS/YhfK family.</text>
</comment>
<feature type="domain" description="Integral membrane bound transporter" evidence="10">
    <location>
        <begin position="822"/>
        <end position="946"/>
    </location>
</feature>
<feature type="transmembrane region" description="Helical" evidence="8">
    <location>
        <begin position="933"/>
        <end position="951"/>
    </location>
</feature>
<keyword evidence="3 8" id="KW-0812">Transmembrane</keyword>
<feature type="region of interest" description="Disordered" evidence="7">
    <location>
        <begin position="712"/>
        <end position="738"/>
    </location>
</feature>
<evidence type="ECO:0000256" key="4">
    <source>
        <dbReference type="ARBA" id="ARBA00022989"/>
    </source>
</evidence>
<feature type="transmembrane region" description="Helical" evidence="8">
    <location>
        <begin position="536"/>
        <end position="555"/>
    </location>
</feature>
<dbReference type="InterPro" id="IPR013099">
    <property type="entry name" value="K_chnl_dom"/>
</dbReference>
<feature type="transmembrane region" description="Helical" evidence="8">
    <location>
        <begin position="439"/>
        <end position="458"/>
    </location>
</feature>
<keyword evidence="2" id="KW-1003">Cell membrane</keyword>
<sequence>MDTVWLLLGIVVLGATLLDVFLTALNYDESGFLAGPVMRWQWRSLRRVTRRLPRRWRPVALRQVTGMQVVVGIVLWVCGTILGYGLVYYGLMTSRSFSVSGTGAELDLFSSLYFSAAQLSTVGGSTLTAETDVLRFLSIAETLTGVLLLSLVLTFLLGVYGVIGDLNSLCTQFVTAERGAGTPVASLAPYFRDGEPNGLDGHLDAVGDAFASYTSGMRLHQAAYYFQSGRDRFALPYALRMVSGTVAALRWGLPTGHPGAAVPRLVPLTFEYLELGDYLQRRVRWTSSDVPAAVPAGTFARLARGDAGHDTADPWAARFLQLDRDMAALAGVEPLADPDDTYRRYCAWLPFAYRAQQIALAVGRDLDYQPIIVSDRPVSLLRPESDVALRQVDEYLTGPALPLPHPAAGGRFSRWRAFVDDHLAQVDPGFARLRSAGRALLGAVAAGATGYLLVRALGQDDVRPAIFGAFVAMLSTGIAADRTVRARKVTSVLLLVPVAVVVLLGALASGSPVRTGVLVVLVAVVGTWLGRFGPRWAALGHVTFLVYYFALIMQLRLSEVALYVATAVLGVAWGFLLRYVVLKEHPARVLRAGVAGFGRQLVTSMDTLVDAVSWARWDPDVSRRVEVDQRRLQRGGAYLGGQLTGEPDATGVDPVRGAELRLRLFDTTLAAAHLAGAARDVTGTTLSLELRGRLAGRLQLLQAHLARLAAGPAAATGRPAREASLAVEPWDTTPPPAHWPRAARALQRATDELYRAARALADAELAALDPAAPSRPPVPGDDEDRALDEIAWTATTAQPATAHRLSPTSRRAVQAGVAVAAALGIGEVVSSSHQYWATLAAYQVLGGTDGETFVKGAQRVGGTVAGAAIGFAVAIGTGHEPWVLVPLLAVAVFASTYFRQVSPAVSTLWTTMIFAVVYEFLGRLTPVALELRVAETLLGAAAALLVAWLVLPTRTRVVLDDDASVLVRDIATVVTTAVGRLDGSSHVSSRALQDRLLAIEREARTVSATAAPLRRAAGASGADGVEGRLTALWSLTYDTRHLVRAVEAALEAGPTGTEDWSAVRATLGENLTALLDALAGRLPGAVESDLPLLVVAHDVPVGPVDDVVRHLVRINDTVVVLVGDASPGAVGEREPAAPIGA</sequence>
<evidence type="ECO:0000256" key="1">
    <source>
        <dbReference type="ARBA" id="ARBA00004651"/>
    </source>
</evidence>
<proteinExistence type="inferred from homology"/>
<protein>
    <submittedName>
        <fullName evidence="11">FUSC family protein</fullName>
    </submittedName>
</protein>
<dbReference type="Pfam" id="PF07885">
    <property type="entry name" value="Ion_trans_2"/>
    <property type="match status" value="1"/>
</dbReference>
<feature type="transmembrane region" description="Helical" evidence="8">
    <location>
        <begin position="464"/>
        <end position="480"/>
    </location>
</feature>
<feature type="transmembrane region" description="Helical" evidence="8">
    <location>
        <begin position="64"/>
        <end position="91"/>
    </location>
</feature>
<accession>A0ABY5K8R2</accession>
<reference evidence="11 12" key="1">
    <citation type="submission" date="2022-07" db="EMBL/GenBank/DDBJ databases">
        <title>Novel species in genus cellulomonas.</title>
        <authorList>
            <person name="Ye L."/>
        </authorList>
    </citation>
    <scope>NUCLEOTIDE SEQUENCE [LARGE SCALE GENOMIC DNA]</scope>
    <source>
        <strain evidence="12">zg-Y908</strain>
    </source>
</reference>
<dbReference type="SUPFAM" id="SSF81324">
    <property type="entry name" value="Voltage-gated potassium channels"/>
    <property type="match status" value="1"/>
</dbReference>
<keyword evidence="4 8" id="KW-1133">Transmembrane helix</keyword>
<feature type="transmembrane region" description="Helical" evidence="8">
    <location>
        <begin position="561"/>
        <end position="581"/>
    </location>
</feature>
<feature type="transmembrane region" description="Helical" evidence="8">
    <location>
        <begin position="489"/>
        <end position="507"/>
    </location>
</feature>
<feature type="transmembrane region" description="Helical" evidence="8">
    <location>
        <begin position="513"/>
        <end position="529"/>
    </location>
</feature>
<keyword evidence="12" id="KW-1185">Reference proteome</keyword>
<evidence type="ECO:0000256" key="3">
    <source>
        <dbReference type="ARBA" id="ARBA00022692"/>
    </source>
</evidence>
<evidence type="ECO:0000256" key="6">
    <source>
        <dbReference type="ARBA" id="ARBA00043993"/>
    </source>
</evidence>
<evidence type="ECO:0000313" key="12">
    <source>
        <dbReference type="Proteomes" id="UP001317322"/>
    </source>
</evidence>
<evidence type="ECO:0000256" key="8">
    <source>
        <dbReference type="SAM" id="Phobius"/>
    </source>
</evidence>
<organism evidence="11 12">
    <name type="scientific">Cellulomonas wangsupingiae</name>
    <dbReference type="NCBI Taxonomy" id="2968085"/>
    <lineage>
        <taxon>Bacteria</taxon>
        <taxon>Bacillati</taxon>
        <taxon>Actinomycetota</taxon>
        <taxon>Actinomycetes</taxon>
        <taxon>Micrococcales</taxon>
        <taxon>Cellulomonadaceae</taxon>
        <taxon>Cellulomonas</taxon>
    </lineage>
</organism>
<dbReference type="Gene3D" id="1.10.287.70">
    <property type="match status" value="1"/>
</dbReference>
<evidence type="ECO:0000256" key="5">
    <source>
        <dbReference type="ARBA" id="ARBA00023136"/>
    </source>
</evidence>
<keyword evidence="5 8" id="KW-0472">Membrane</keyword>
<evidence type="ECO:0000259" key="9">
    <source>
        <dbReference type="Pfam" id="PF07885"/>
    </source>
</evidence>
<feature type="transmembrane region" description="Helical" evidence="8">
    <location>
        <begin position="856"/>
        <end position="875"/>
    </location>
</feature>
<feature type="transmembrane region" description="Helical" evidence="8">
    <location>
        <begin position="6"/>
        <end position="25"/>
    </location>
</feature>
<evidence type="ECO:0000256" key="7">
    <source>
        <dbReference type="SAM" id="MobiDB-lite"/>
    </source>
</evidence>